<accession>A0ABS5FPG5</accession>
<keyword evidence="3" id="KW-1185">Reference proteome</keyword>
<proteinExistence type="predicted"/>
<feature type="compositionally biased region" description="Basic and acidic residues" evidence="1">
    <location>
        <begin position="36"/>
        <end position="51"/>
    </location>
</feature>
<organism evidence="2 3">
    <name type="scientific">Bradyrhizobium jicamae</name>
    <dbReference type="NCBI Taxonomy" id="280332"/>
    <lineage>
        <taxon>Bacteria</taxon>
        <taxon>Pseudomonadati</taxon>
        <taxon>Pseudomonadota</taxon>
        <taxon>Alphaproteobacteria</taxon>
        <taxon>Hyphomicrobiales</taxon>
        <taxon>Nitrobacteraceae</taxon>
        <taxon>Bradyrhizobium</taxon>
    </lineage>
</organism>
<reference evidence="3" key="1">
    <citation type="journal article" date="2021" name="ISME J.">
        <title>Evolutionary origin and ecological implication of a unique nif island in free-living Bradyrhizobium lineages.</title>
        <authorList>
            <person name="Tao J."/>
        </authorList>
    </citation>
    <scope>NUCLEOTIDE SEQUENCE [LARGE SCALE GENOMIC DNA]</scope>
    <source>
        <strain evidence="3">SZCCT0434</strain>
    </source>
</reference>
<dbReference type="Proteomes" id="UP001315278">
    <property type="component" value="Unassembled WGS sequence"/>
</dbReference>
<sequence length="68" mass="7148">MAHSNHGVVKDGKGQEPPADKHRARTAHISTPGKSGAREATRDPRLTDQEKTPGSGVLPDDRGDPPTG</sequence>
<dbReference type="RefSeq" id="WP_212394702.1">
    <property type="nucleotide sequence ID" value="NZ_JAFCJH010000029.1"/>
</dbReference>
<feature type="compositionally biased region" description="Basic and acidic residues" evidence="1">
    <location>
        <begin position="59"/>
        <end position="68"/>
    </location>
</feature>
<protein>
    <submittedName>
        <fullName evidence="2">Uncharacterized protein</fullName>
    </submittedName>
</protein>
<name>A0ABS5FPG5_9BRAD</name>
<dbReference type="EMBL" id="JAFCJH010000029">
    <property type="protein sequence ID" value="MBR0798705.1"/>
    <property type="molecule type" value="Genomic_DNA"/>
</dbReference>
<feature type="compositionally biased region" description="Basic and acidic residues" evidence="1">
    <location>
        <begin position="8"/>
        <end position="21"/>
    </location>
</feature>
<feature type="region of interest" description="Disordered" evidence="1">
    <location>
        <begin position="1"/>
        <end position="68"/>
    </location>
</feature>
<evidence type="ECO:0000313" key="3">
    <source>
        <dbReference type="Proteomes" id="UP001315278"/>
    </source>
</evidence>
<gene>
    <name evidence="2" type="ORF">JQ615_25275</name>
</gene>
<comment type="caution">
    <text evidence="2">The sequence shown here is derived from an EMBL/GenBank/DDBJ whole genome shotgun (WGS) entry which is preliminary data.</text>
</comment>
<evidence type="ECO:0000256" key="1">
    <source>
        <dbReference type="SAM" id="MobiDB-lite"/>
    </source>
</evidence>
<evidence type="ECO:0000313" key="2">
    <source>
        <dbReference type="EMBL" id="MBR0798705.1"/>
    </source>
</evidence>